<evidence type="ECO:0000256" key="3">
    <source>
        <dbReference type="ARBA" id="ARBA00022960"/>
    </source>
</evidence>
<name>A0A1H1KTS7_9MICO</name>
<dbReference type="Gene3D" id="3.40.630.30">
    <property type="match status" value="2"/>
</dbReference>
<organism evidence="7 8">
    <name type="scientific">Agrococcus carbonis</name>
    <dbReference type="NCBI Taxonomy" id="684552"/>
    <lineage>
        <taxon>Bacteria</taxon>
        <taxon>Bacillati</taxon>
        <taxon>Actinomycetota</taxon>
        <taxon>Actinomycetes</taxon>
        <taxon>Micrococcales</taxon>
        <taxon>Microbacteriaceae</taxon>
        <taxon>Agrococcus</taxon>
    </lineage>
</organism>
<keyword evidence="2 7" id="KW-0808">Transferase</keyword>
<evidence type="ECO:0000313" key="8">
    <source>
        <dbReference type="Proteomes" id="UP000199649"/>
    </source>
</evidence>
<evidence type="ECO:0000256" key="2">
    <source>
        <dbReference type="ARBA" id="ARBA00022679"/>
    </source>
</evidence>
<dbReference type="InterPro" id="IPR016181">
    <property type="entry name" value="Acyl_CoA_acyltransferase"/>
</dbReference>
<comment type="similarity">
    <text evidence="1">Belongs to the FemABX family.</text>
</comment>
<reference evidence="8" key="1">
    <citation type="submission" date="2016-10" db="EMBL/GenBank/DDBJ databases">
        <authorList>
            <person name="Varghese N."/>
            <person name="Submissions S."/>
        </authorList>
    </citation>
    <scope>NUCLEOTIDE SEQUENCE [LARGE SCALE GENOMIC DNA]</scope>
    <source>
        <strain evidence="8">DSM 22965</strain>
    </source>
</reference>
<evidence type="ECO:0000256" key="5">
    <source>
        <dbReference type="ARBA" id="ARBA00023315"/>
    </source>
</evidence>
<dbReference type="RefSeq" id="WP_157674068.1">
    <property type="nucleotide sequence ID" value="NZ_LT629734.1"/>
</dbReference>
<accession>A0A1H1KTS7</accession>
<dbReference type="OrthoDB" id="9793335at2"/>
<gene>
    <name evidence="7" type="ORF">SAMN04489719_0069</name>
</gene>
<dbReference type="SUPFAM" id="SSF55729">
    <property type="entry name" value="Acyl-CoA N-acyltransferases (Nat)"/>
    <property type="match status" value="2"/>
</dbReference>
<evidence type="ECO:0000256" key="4">
    <source>
        <dbReference type="ARBA" id="ARBA00022984"/>
    </source>
</evidence>
<dbReference type="STRING" id="684552.SAMN04489719_0069"/>
<dbReference type="GO" id="GO:0008360">
    <property type="term" value="P:regulation of cell shape"/>
    <property type="evidence" value="ECO:0007669"/>
    <property type="project" value="UniProtKB-KW"/>
</dbReference>
<keyword evidence="3" id="KW-0133">Cell shape</keyword>
<dbReference type="GO" id="GO:0071555">
    <property type="term" value="P:cell wall organization"/>
    <property type="evidence" value="ECO:0007669"/>
    <property type="project" value="UniProtKB-KW"/>
</dbReference>
<dbReference type="Pfam" id="PF02388">
    <property type="entry name" value="FemAB"/>
    <property type="match status" value="1"/>
</dbReference>
<keyword evidence="5" id="KW-0012">Acyltransferase</keyword>
<protein>
    <submittedName>
        <fullName evidence="7">Lipid II:glycine glycyltransferase (Peptidoglycan interpeptide bridge formation enzyme)</fullName>
    </submittedName>
</protein>
<dbReference type="GO" id="GO:0009252">
    <property type="term" value="P:peptidoglycan biosynthetic process"/>
    <property type="evidence" value="ECO:0007669"/>
    <property type="project" value="UniProtKB-KW"/>
</dbReference>
<dbReference type="InterPro" id="IPR003447">
    <property type="entry name" value="FEMABX"/>
</dbReference>
<dbReference type="EMBL" id="LT629734">
    <property type="protein sequence ID" value="SDR65420.1"/>
    <property type="molecule type" value="Genomic_DNA"/>
</dbReference>
<keyword evidence="6" id="KW-0961">Cell wall biogenesis/degradation</keyword>
<keyword evidence="4" id="KW-0573">Peptidoglycan synthesis</keyword>
<sequence length="356" mass="41158">MTDSRPTTPMRLRPATAEELRDWDDLVLQNPDGGQFTQTLAFAELKRWDGFTTHHLVLDAEQPVYALALERNGWIGRFWYFPCAPWHPDMRAVVDAIRTYVRREHPRLISVKLEPRLPRDAASMALLADAGLTQAEDVQLHTHTVVIDLERTEEEILASFSKTARKLIRRAERDGFTIERVEGDEALFDLAWQRMQTIRGGRGLAGMRDEAYYKTIWRAFTKRGQADWWLGHDGGDGPQTVTFTIPFGRTVIDKDEGSRPERLIEGGAHLGRWTRAKHYRERGFTGMDMMGAPPTWAKDDPDHWMAGLARFKQQFGEIVDFAPSHDLLLRPTAQRVWRKAVRPIEWRVKQRYTGLW</sequence>
<keyword evidence="8" id="KW-1185">Reference proteome</keyword>
<dbReference type="AlphaFoldDB" id="A0A1H1KTS7"/>
<dbReference type="PROSITE" id="PS51191">
    <property type="entry name" value="FEMABX"/>
    <property type="match status" value="1"/>
</dbReference>
<dbReference type="Proteomes" id="UP000199649">
    <property type="component" value="Chromosome I"/>
</dbReference>
<evidence type="ECO:0000313" key="7">
    <source>
        <dbReference type="EMBL" id="SDR65420.1"/>
    </source>
</evidence>
<dbReference type="PANTHER" id="PTHR36174:SF1">
    <property type="entry name" value="LIPID II:GLYCINE GLYCYLTRANSFERASE"/>
    <property type="match status" value="1"/>
</dbReference>
<dbReference type="GO" id="GO:0016755">
    <property type="term" value="F:aminoacyltransferase activity"/>
    <property type="evidence" value="ECO:0007669"/>
    <property type="project" value="InterPro"/>
</dbReference>
<dbReference type="InterPro" id="IPR050644">
    <property type="entry name" value="PG_Glycine_Bridge_Synth"/>
</dbReference>
<dbReference type="PANTHER" id="PTHR36174">
    <property type="entry name" value="LIPID II:GLYCINE GLYCYLTRANSFERASE"/>
    <property type="match status" value="1"/>
</dbReference>
<evidence type="ECO:0000256" key="6">
    <source>
        <dbReference type="ARBA" id="ARBA00023316"/>
    </source>
</evidence>
<evidence type="ECO:0000256" key="1">
    <source>
        <dbReference type="ARBA" id="ARBA00009943"/>
    </source>
</evidence>
<proteinExistence type="inferred from homology"/>